<evidence type="ECO:0000313" key="1">
    <source>
        <dbReference type="EMBL" id="MBD7968584.1"/>
    </source>
</evidence>
<dbReference type="EMBL" id="JACSQL010000003">
    <property type="protein sequence ID" value="MBD7968584.1"/>
    <property type="molecule type" value="Genomic_DNA"/>
</dbReference>
<organism evidence="1 2">
    <name type="scientific">Paenibacillus gallinarum</name>
    <dbReference type="NCBI Taxonomy" id="2762232"/>
    <lineage>
        <taxon>Bacteria</taxon>
        <taxon>Bacillati</taxon>
        <taxon>Bacillota</taxon>
        <taxon>Bacilli</taxon>
        <taxon>Bacillales</taxon>
        <taxon>Paenibacillaceae</taxon>
        <taxon>Paenibacillus</taxon>
    </lineage>
</organism>
<comment type="caution">
    <text evidence="1">The sequence shown here is derived from an EMBL/GenBank/DDBJ whole genome shotgun (WGS) entry which is preliminary data.</text>
</comment>
<proteinExistence type="predicted"/>
<evidence type="ECO:0000313" key="2">
    <source>
        <dbReference type="Proteomes" id="UP000608071"/>
    </source>
</evidence>
<keyword evidence="2" id="KW-1185">Reference proteome</keyword>
<reference evidence="1 2" key="1">
    <citation type="submission" date="2020-08" db="EMBL/GenBank/DDBJ databases">
        <title>A Genomic Blueprint of the Chicken Gut Microbiome.</title>
        <authorList>
            <person name="Gilroy R."/>
            <person name="Ravi A."/>
            <person name="Getino M."/>
            <person name="Pursley I."/>
            <person name="Horton D.L."/>
            <person name="Alikhan N.-F."/>
            <person name="Baker D."/>
            <person name="Gharbi K."/>
            <person name="Hall N."/>
            <person name="Watson M."/>
            <person name="Adriaenssens E.M."/>
            <person name="Foster-Nyarko E."/>
            <person name="Jarju S."/>
            <person name="Secka A."/>
            <person name="Antonio M."/>
            <person name="Oren A."/>
            <person name="Chaudhuri R."/>
            <person name="La Ragione R.M."/>
            <person name="Hildebrand F."/>
            <person name="Pallen M.J."/>
        </authorList>
    </citation>
    <scope>NUCLEOTIDE SEQUENCE [LARGE SCALE GENOMIC DNA]</scope>
    <source>
        <strain evidence="1 2">Sa2BVA9</strain>
    </source>
</reference>
<dbReference type="Proteomes" id="UP000608071">
    <property type="component" value="Unassembled WGS sequence"/>
</dbReference>
<name>A0ABR8SZ10_9BACL</name>
<gene>
    <name evidence="1" type="ORF">H9647_10945</name>
</gene>
<protein>
    <submittedName>
        <fullName evidence="1">Uncharacterized protein</fullName>
    </submittedName>
</protein>
<accession>A0ABR8SZ10</accession>
<sequence length="54" mass="6134">MLNKLGAKIGIRIFMDEYERLAGIGYADVESWIDPIAARKLSADGISEDEKNYW</sequence>